<reference evidence="11" key="1">
    <citation type="submission" date="2015-08" db="EMBL/GenBank/DDBJ databases">
        <authorList>
            <person name="Varghese N."/>
        </authorList>
    </citation>
    <scope>NUCLEOTIDE SEQUENCE [LARGE SCALE GENOMIC DNA]</scope>
    <source>
        <strain evidence="11">DSM 17901</strain>
    </source>
</reference>
<dbReference type="Pfam" id="PF07559">
    <property type="entry name" value="FlgE_D2"/>
    <property type="match status" value="1"/>
</dbReference>
<evidence type="ECO:0000313" key="11">
    <source>
        <dbReference type="Proteomes" id="UP000243535"/>
    </source>
</evidence>
<dbReference type="RefSeq" id="WP_054285335.1">
    <property type="nucleotide sequence ID" value="NZ_CYHA01000007.1"/>
</dbReference>
<dbReference type="InterPro" id="IPR001444">
    <property type="entry name" value="Flag_bb_rod_N"/>
</dbReference>
<feature type="domain" description="Flagellar hook protein FlgE D2" evidence="8">
    <location>
        <begin position="160"/>
        <end position="298"/>
    </location>
</feature>
<dbReference type="InterPro" id="IPR019776">
    <property type="entry name" value="Flagellar_basal_body_rod_CS"/>
</dbReference>
<dbReference type="Pfam" id="PF00460">
    <property type="entry name" value="Flg_bb_rod"/>
    <property type="match status" value="1"/>
</dbReference>
<dbReference type="PROSITE" id="PS00588">
    <property type="entry name" value="FLAGELLA_BB_ROD"/>
    <property type="match status" value="1"/>
</dbReference>
<evidence type="ECO:0000259" key="9">
    <source>
        <dbReference type="Pfam" id="PF22692"/>
    </source>
</evidence>
<dbReference type="Gene3D" id="2.60.98.20">
    <property type="entry name" value="Flagellar hook protein FlgE"/>
    <property type="match status" value="1"/>
</dbReference>
<dbReference type="NCBIfam" id="TIGR03506">
    <property type="entry name" value="FlgEFG_subfam"/>
    <property type="match status" value="1"/>
</dbReference>
<evidence type="ECO:0000313" key="10">
    <source>
        <dbReference type="EMBL" id="CUA86139.1"/>
    </source>
</evidence>
<keyword evidence="10" id="KW-0969">Cilium</keyword>
<feature type="domain" description="Flagellar hook protein FlgE/F/G-like D1" evidence="9">
    <location>
        <begin position="83"/>
        <end position="136"/>
    </location>
</feature>
<dbReference type="InterPro" id="IPR037925">
    <property type="entry name" value="FlgE/F/G-like"/>
</dbReference>
<proteinExistence type="inferred from homology"/>
<dbReference type="AlphaFoldDB" id="A0A0K6H588"/>
<evidence type="ECO:0000256" key="5">
    <source>
        <dbReference type="RuleBase" id="RU362116"/>
    </source>
</evidence>
<dbReference type="STRING" id="375574.GCA_001418035_02363"/>
<feature type="domain" description="Flagellar basal-body/hook protein C-terminal" evidence="7">
    <location>
        <begin position="371"/>
        <end position="416"/>
    </location>
</feature>
<dbReference type="InterPro" id="IPR011491">
    <property type="entry name" value="FlgE_D2"/>
</dbReference>
<dbReference type="InterPro" id="IPR037058">
    <property type="entry name" value="Falgellar_hook_FlgE_sf"/>
</dbReference>
<gene>
    <name evidence="10" type="ORF">Ga0061063_2587</name>
</gene>
<dbReference type="PANTHER" id="PTHR30435:SF1">
    <property type="entry name" value="FLAGELLAR HOOK PROTEIN FLGE"/>
    <property type="match status" value="1"/>
</dbReference>
<keyword evidence="4 5" id="KW-0975">Bacterial flagellum</keyword>
<comment type="function">
    <text evidence="5">A flexible structure which links the flagellar filament to the drive apparatus in the basal body.</text>
</comment>
<dbReference type="SUPFAM" id="SSF117143">
    <property type="entry name" value="Flagellar hook protein flgE"/>
    <property type="match status" value="1"/>
</dbReference>
<evidence type="ECO:0000256" key="1">
    <source>
        <dbReference type="ARBA" id="ARBA00004117"/>
    </source>
</evidence>
<dbReference type="GO" id="GO:0071978">
    <property type="term" value="P:bacterial-type flagellum-dependent swarming motility"/>
    <property type="evidence" value="ECO:0007669"/>
    <property type="project" value="TreeGrafter"/>
</dbReference>
<accession>A0A0K6H588</accession>
<name>A0A0K6H588_9NEIS</name>
<comment type="similarity">
    <text evidence="2 5">Belongs to the flagella basal body rod proteins family.</text>
</comment>
<evidence type="ECO:0000256" key="4">
    <source>
        <dbReference type="ARBA" id="ARBA00023143"/>
    </source>
</evidence>
<dbReference type="GO" id="GO:0009424">
    <property type="term" value="C:bacterial-type flagellum hook"/>
    <property type="evidence" value="ECO:0007669"/>
    <property type="project" value="TreeGrafter"/>
</dbReference>
<evidence type="ECO:0000259" key="7">
    <source>
        <dbReference type="Pfam" id="PF06429"/>
    </source>
</evidence>
<dbReference type="Pfam" id="PF22692">
    <property type="entry name" value="LlgE_F_G_D1"/>
    <property type="match status" value="1"/>
</dbReference>
<dbReference type="Pfam" id="PF06429">
    <property type="entry name" value="Flg_bbr_C"/>
    <property type="match status" value="1"/>
</dbReference>
<keyword evidence="11" id="KW-1185">Reference proteome</keyword>
<evidence type="ECO:0000256" key="2">
    <source>
        <dbReference type="ARBA" id="ARBA00009677"/>
    </source>
</evidence>
<sequence length="417" mass="43383">MGFQQGLSGLAAASKQLDVVGNNVANANTVGFKGSRAEFADLYAASLYGVSSAQAGIGTKTSAVAQQFTQGNITNTGNPLDMAVFGNGFFTVQRPGTNELVYTRNGQFKLDNQGFIVNNGYQLTGYTPDAPGVIKPLQVDAGSIGAKATTAIKLATNVTATATVPTVAFPGAVATAPDPKSYNHSTSVTVYDSLGTSHLVTMYYVKTTNPGEWQVYTRFDSNTMAAATPTTLTFDANGRLAGPVAPIAINVGTLPNGAAIGPDADLDGYPDNTLTVDVNGTTQFASAFAVNNLVTDGYTDGVLTGLVTTKEGKVQAKFSNGQVKDVGQIVLTNFRNPQGLAPQGDNIWTSTPEAGDAQVNTPGAGAVGVIQSAAVEDSNIDLTTELVNMITAQRFYQANAQTIKTQDQILQTLINLR</sequence>
<dbReference type="InterPro" id="IPR010930">
    <property type="entry name" value="Flg_bb/hook_C_dom"/>
</dbReference>
<keyword evidence="10" id="KW-0966">Cell projection</keyword>
<dbReference type="NCBIfam" id="NF004238">
    <property type="entry name" value="PRK05682.1-1"/>
    <property type="match status" value="1"/>
</dbReference>
<evidence type="ECO:0000259" key="8">
    <source>
        <dbReference type="Pfam" id="PF07559"/>
    </source>
</evidence>
<dbReference type="InterPro" id="IPR053967">
    <property type="entry name" value="LlgE_F_G-like_D1"/>
</dbReference>
<evidence type="ECO:0000256" key="3">
    <source>
        <dbReference type="ARBA" id="ARBA00019015"/>
    </source>
</evidence>
<dbReference type="GO" id="GO:0009425">
    <property type="term" value="C:bacterial-type flagellum basal body"/>
    <property type="evidence" value="ECO:0007669"/>
    <property type="project" value="UniProtKB-SubCell"/>
</dbReference>
<dbReference type="InterPro" id="IPR020013">
    <property type="entry name" value="Flagellar_FlgE/F/G"/>
</dbReference>
<protein>
    <recommendedName>
        <fullName evidence="3 5">Flagellar hook protein FlgE</fullName>
    </recommendedName>
</protein>
<dbReference type="Proteomes" id="UP000243535">
    <property type="component" value="Unassembled WGS sequence"/>
</dbReference>
<keyword evidence="10" id="KW-0282">Flagellum</keyword>
<dbReference type="PANTHER" id="PTHR30435">
    <property type="entry name" value="FLAGELLAR PROTEIN"/>
    <property type="match status" value="1"/>
</dbReference>
<comment type="subcellular location">
    <subcellularLocation>
        <location evidence="1 5">Bacterial flagellum basal body</location>
    </subcellularLocation>
</comment>
<dbReference type="OrthoDB" id="8578401at2"/>
<feature type="domain" description="Flagellar basal body rod protein N-terminal" evidence="6">
    <location>
        <begin position="6"/>
        <end position="33"/>
    </location>
</feature>
<organism evidence="10 11">
    <name type="scientific">Gulbenkiania indica</name>
    <dbReference type="NCBI Taxonomy" id="375574"/>
    <lineage>
        <taxon>Bacteria</taxon>
        <taxon>Pseudomonadati</taxon>
        <taxon>Pseudomonadota</taxon>
        <taxon>Betaproteobacteria</taxon>
        <taxon>Neisseriales</taxon>
        <taxon>Chromobacteriaceae</taxon>
        <taxon>Gulbenkiania</taxon>
    </lineage>
</organism>
<evidence type="ECO:0000259" key="6">
    <source>
        <dbReference type="Pfam" id="PF00460"/>
    </source>
</evidence>
<dbReference type="EMBL" id="CYHA01000007">
    <property type="protein sequence ID" value="CUA86139.1"/>
    <property type="molecule type" value="Genomic_DNA"/>
</dbReference>
<dbReference type="GO" id="GO:0005829">
    <property type="term" value="C:cytosol"/>
    <property type="evidence" value="ECO:0007669"/>
    <property type="project" value="TreeGrafter"/>
</dbReference>